<accession>A0A9P1ISE8</accession>
<dbReference type="OrthoDB" id="272411at2759"/>
<dbReference type="AlphaFoldDB" id="A0A9P1ISE8"/>
<dbReference type="Pfam" id="PF19036">
    <property type="entry name" value="Fuz_longin_1"/>
    <property type="match status" value="1"/>
</dbReference>
<organism evidence="5 6">
    <name type="scientific">Caenorhabditis angaria</name>
    <dbReference type="NCBI Taxonomy" id="860376"/>
    <lineage>
        <taxon>Eukaryota</taxon>
        <taxon>Metazoa</taxon>
        <taxon>Ecdysozoa</taxon>
        <taxon>Nematoda</taxon>
        <taxon>Chromadorea</taxon>
        <taxon>Rhabditida</taxon>
        <taxon>Rhabditina</taxon>
        <taxon>Rhabditomorpha</taxon>
        <taxon>Rhabditoidea</taxon>
        <taxon>Rhabditidae</taxon>
        <taxon>Peloderinae</taxon>
        <taxon>Caenorhabditis</taxon>
    </lineage>
</organism>
<comment type="function">
    <text evidence="1">Plays an important role in membrane trafficking through the secretory apparatus.</text>
</comment>
<evidence type="ECO:0000259" key="4">
    <source>
        <dbReference type="Pfam" id="PF19037"/>
    </source>
</evidence>
<protein>
    <recommendedName>
        <fullName evidence="1">Vacuolar fusion protein MON1 homolog</fullName>
    </recommendedName>
</protein>
<feature type="region of interest" description="Disordered" evidence="2">
    <location>
        <begin position="1"/>
        <end position="28"/>
    </location>
</feature>
<dbReference type="PRINTS" id="PR01546">
    <property type="entry name" value="YEAST73DUF"/>
</dbReference>
<feature type="domain" description="FUZ/MON1/HPS1 second Longin" evidence="4">
    <location>
        <begin position="233"/>
        <end position="333"/>
    </location>
</feature>
<dbReference type="InterPro" id="IPR043971">
    <property type="entry name" value="FUZ/MON1/HPS1_longin_2"/>
</dbReference>
<name>A0A9P1ISE8_9PELO</name>
<feature type="domain" description="FUZ/MON1/HPS1 first Longin" evidence="3">
    <location>
        <begin position="70"/>
        <end position="187"/>
    </location>
</feature>
<keyword evidence="6" id="KW-1185">Reference proteome</keyword>
<dbReference type="InterPro" id="IPR004353">
    <property type="entry name" value="Mon1"/>
</dbReference>
<dbReference type="GO" id="GO:0006623">
    <property type="term" value="P:protein targeting to vacuole"/>
    <property type="evidence" value="ECO:0007669"/>
    <property type="project" value="UniProtKB-UniRule"/>
</dbReference>
<proteinExistence type="inferred from homology"/>
<evidence type="ECO:0000256" key="2">
    <source>
        <dbReference type="SAM" id="MobiDB-lite"/>
    </source>
</evidence>
<reference evidence="5" key="1">
    <citation type="submission" date="2022-11" db="EMBL/GenBank/DDBJ databases">
        <authorList>
            <person name="Kikuchi T."/>
        </authorList>
    </citation>
    <scope>NUCLEOTIDE SEQUENCE</scope>
    <source>
        <strain evidence="5">PS1010</strain>
    </source>
</reference>
<gene>
    <name evidence="5" type="ORF">CAMP_LOCUS11150</name>
</gene>
<evidence type="ECO:0000259" key="3">
    <source>
        <dbReference type="Pfam" id="PF19036"/>
    </source>
</evidence>
<dbReference type="Pfam" id="PF19037">
    <property type="entry name" value="Fuz_longin_2"/>
    <property type="match status" value="1"/>
</dbReference>
<dbReference type="GO" id="GO:0032510">
    <property type="term" value="P:endosome to lysosome transport via multivesicular body sorting pathway"/>
    <property type="evidence" value="ECO:0007669"/>
    <property type="project" value="TreeGrafter"/>
</dbReference>
<comment type="caution">
    <text evidence="5">The sequence shown here is derived from an EMBL/GenBank/DDBJ whole genome shotgun (WGS) entry which is preliminary data.</text>
</comment>
<dbReference type="Proteomes" id="UP001152747">
    <property type="component" value="Unassembled WGS sequence"/>
</dbReference>
<dbReference type="GO" id="GO:0035658">
    <property type="term" value="C:Mon1-Ccz1 complex"/>
    <property type="evidence" value="ECO:0007669"/>
    <property type="project" value="TreeGrafter"/>
</dbReference>
<feature type="region of interest" description="Disordered" evidence="2">
    <location>
        <begin position="33"/>
        <end position="52"/>
    </location>
</feature>
<comment type="similarity">
    <text evidence="1">Belongs to the MON1/SAND family.</text>
</comment>
<dbReference type="PANTHER" id="PTHR13027">
    <property type="entry name" value="SAND PROTEIN-RELATED"/>
    <property type="match status" value="1"/>
</dbReference>
<evidence type="ECO:0000313" key="6">
    <source>
        <dbReference type="Proteomes" id="UP001152747"/>
    </source>
</evidence>
<dbReference type="PANTHER" id="PTHR13027:SF7">
    <property type="entry name" value="VACUOLAR FUSION PROTEIN MON1 HOMOLOG"/>
    <property type="match status" value="1"/>
</dbReference>
<dbReference type="InterPro" id="IPR043972">
    <property type="entry name" value="FUZ/MON1/HPS1_longin_1"/>
</dbReference>
<dbReference type="EMBL" id="CANHGI010000004">
    <property type="protein sequence ID" value="CAI5448513.1"/>
    <property type="molecule type" value="Genomic_DNA"/>
</dbReference>
<sequence>MEIEVPGGSLNPGSGESGVGESGSEKSFSVLQVDLADEESERENEKYLDEEKEEETAEHLLERLMQLPYQVFILSESGRPIFVNSGNEEQLCSLFAVIGIFVERIRLWGDNLITISSNNKHIQFLHKSPLIFCIVSKYPEKLDEQLDVLFEQILSILSKSQLENVYKKKGDNYDLRKLLRGTDRLIESSVSSWRGSPISFVDSSISVIPMNPSDREFLANTMAGSLGAAKLEGALFGIMIAHRQIASYVRFKKYIMHPRDMNIVINLVSDKSLQLSDASTWTPICLPKFNDTGFFYAYISYPWQSQNIPACLVLLSVKRDHFDGLNEVKKSIVEKLEGNSKFFQNFSAAVICPNLFNISQIGNFNESLWSFIYLNHSSKQVCISASK</sequence>
<evidence type="ECO:0000313" key="5">
    <source>
        <dbReference type="EMBL" id="CAI5448513.1"/>
    </source>
</evidence>
<evidence type="ECO:0000256" key="1">
    <source>
        <dbReference type="RuleBase" id="RU367048"/>
    </source>
</evidence>